<evidence type="ECO:0000313" key="3">
    <source>
        <dbReference type="EMBL" id="CUU55073.1"/>
    </source>
</evidence>
<sequence length="426" mass="45661">MTDVRESGLRLDGVSVDRWLSARISELSASIVIELSEQLSTCASRPPAGLHGDTSGLVRSCMRLFIDTLRTGEPPGRRQLREIRESASLWADEGIPLEVLVSAYHLGVDVCAQSVVTAAEPEDLPAALQVACLLLRFLGQVMPEVLAGYLESRLATAVEEHGERRAVLSALLAGQPPEDAAARAAVQLPARYAVISLEIGPHPDELGTNDGDRAAAARRRLRRMRTEVERTASGTVLHMLSADGGLLLIPLDETAGGTASDTLAPHERDRLLVLADRLGCVTRAEVMAGAVPARPDAVASAARLAAEIRHVARASSRPAGIYQLGDVAFDYQMTRPGPARDHFATLLRPLATRPHLLETLRAFLSCGLDRRRTADRLHVHPNTIDYRLRRASALTGLDPARGCDLPVIYAAFAAGESGPTGPCPPD</sequence>
<gene>
    <name evidence="3" type="ORF">Ga0074812_104154</name>
</gene>
<dbReference type="InterPro" id="IPR051448">
    <property type="entry name" value="CdaR-like_regulators"/>
</dbReference>
<organism evidence="3 4">
    <name type="scientific">Parafrankia irregularis</name>
    <dbReference type="NCBI Taxonomy" id="795642"/>
    <lineage>
        <taxon>Bacteria</taxon>
        <taxon>Bacillati</taxon>
        <taxon>Actinomycetota</taxon>
        <taxon>Actinomycetes</taxon>
        <taxon>Frankiales</taxon>
        <taxon>Frankiaceae</taxon>
        <taxon>Parafrankia</taxon>
    </lineage>
</organism>
<feature type="domain" description="PucR C-terminal helix-turn-helix" evidence="1">
    <location>
        <begin position="356"/>
        <end position="413"/>
    </location>
</feature>
<evidence type="ECO:0000259" key="1">
    <source>
        <dbReference type="Pfam" id="PF13556"/>
    </source>
</evidence>
<dbReference type="InterPro" id="IPR025736">
    <property type="entry name" value="PucR_C-HTH_dom"/>
</dbReference>
<proteinExistence type="predicted"/>
<dbReference type="Proteomes" id="UP000198802">
    <property type="component" value="Unassembled WGS sequence"/>
</dbReference>
<dbReference type="InterPro" id="IPR042070">
    <property type="entry name" value="PucR_C-HTH_sf"/>
</dbReference>
<name>A0A0S4QHW0_9ACTN</name>
<dbReference type="Pfam" id="PF14361">
    <property type="entry name" value="RsbRD_N"/>
    <property type="match status" value="1"/>
</dbReference>
<dbReference type="EMBL" id="FAOZ01000004">
    <property type="protein sequence ID" value="CUU55073.1"/>
    <property type="molecule type" value="Genomic_DNA"/>
</dbReference>
<reference evidence="4" key="1">
    <citation type="submission" date="2015-11" db="EMBL/GenBank/DDBJ databases">
        <authorList>
            <person name="Varghese N."/>
        </authorList>
    </citation>
    <scope>NUCLEOTIDE SEQUENCE [LARGE SCALE GENOMIC DNA]</scope>
    <source>
        <strain evidence="4">DSM 45899</strain>
    </source>
</reference>
<keyword evidence="4" id="KW-1185">Reference proteome</keyword>
<accession>A0A0S4QHW0</accession>
<evidence type="ECO:0000313" key="4">
    <source>
        <dbReference type="Proteomes" id="UP000198802"/>
    </source>
</evidence>
<feature type="domain" description="RsbT co-antagonist protein RsbRD N-terminal" evidence="2">
    <location>
        <begin position="26"/>
        <end position="164"/>
    </location>
</feature>
<dbReference type="Pfam" id="PF13556">
    <property type="entry name" value="HTH_30"/>
    <property type="match status" value="1"/>
</dbReference>
<dbReference type="AlphaFoldDB" id="A0A0S4QHW0"/>
<dbReference type="Gene3D" id="1.10.10.2840">
    <property type="entry name" value="PucR C-terminal helix-turn-helix domain"/>
    <property type="match status" value="1"/>
</dbReference>
<dbReference type="PANTHER" id="PTHR33744">
    <property type="entry name" value="CARBOHYDRATE DIACID REGULATOR"/>
    <property type="match status" value="1"/>
</dbReference>
<dbReference type="InterPro" id="IPR025751">
    <property type="entry name" value="RsbRD_N_dom"/>
</dbReference>
<protein>
    <submittedName>
        <fullName evidence="3">PucR C-terminal helix-turn-helix domain-containing protein</fullName>
    </submittedName>
</protein>
<dbReference type="RefSeq" id="WP_091273208.1">
    <property type="nucleotide sequence ID" value="NZ_FAOZ01000004.1"/>
</dbReference>
<evidence type="ECO:0000259" key="2">
    <source>
        <dbReference type="Pfam" id="PF14361"/>
    </source>
</evidence>